<sequence length="433" mass="47933">MLNISFQTKLFQPIGDSQQMISQLPERNYQQRNLNFSNCGSSLIAANSDSTQNFKDSSRSSYVMSTSNRGPNQSLPMHFTPRNLPHGQAKQIQSKRGSFDDGTSPNTQVKSNSELSILEMESIESPTPSDMNSVGVSDSTIDFPHHTPDSSERLQRTTSTLSATAKTMLKTGNKLDPLVQASPVDMNPFFMKESTKLNRDDTGITASSSCPATVPDDLCTTDNNTSPLQSGSRAAQSVLSESGSSPLGGLNSTPEATSLPVSHGPLSIGNISSPTSGRNIDDQRVAWMRDRSKKDSHNRIERKRRDYINCQIAELGSLLPEDMFRDGDGKKNKGNILKNSVEFICLLRSELAQIPEVRRETSLAAKVIGQLVKRIQVSVKVVCLVNIFTFFIKQLFSNNKKIKYFYCANYFALVCFKMFLFIKKRWNVANSGI</sequence>
<dbReference type="Proteomes" id="UP000269396">
    <property type="component" value="Unassembled WGS sequence"/>
</dbReference>
<feature type="transmembrane region" description="Helical" evidence="8">
    <location>
        <begin position="375"/>
        <end position="392"/>
    </location>
</feature>
<feature type="compositionally biased region" description="Polar residues" evidence="7">
    <location>
        <begin position="269"/>
        <end position="278"/>
    </location>
</feature>
<name>A0A183P1Q2_9TREM</name>
<feature type="compositionally biased region" description="Low complexity" evidence="7">
    <location>
        <begin position="237"/>
        <end position="252"/>
    </location>
</feature>
<proteinExistence type="inferred from homology"/>
<keyword evidence="6" id="KW-0539">Nucleus</keyword>
<keyword evidence="8" id="KW-0472">Membrane</keyword>
<gene>
    <name evidence="9" type="ORF">SMTD_LOCUS8288</name>
</gene>
<feature type="compositionally biased region" description="Polar residues" evidence="7">
    <location>
        <begin position="49"/>
        <end position="75"/>
    </location>
</feature>
<dbReference type="PANTHER" id="PTHR45776">
    <property type="entry name" value="MIP04163P"/>
    <property type="match status" value="1"/>
</dbReference>
<feature type="compositionally biased region" description="Basic and acidic residues" evidence="7">
    <location>
        <begin position="143"/>
        <end position="155"/>
    </location>
</feature>
<dbReference type="InterPro" id="IPR011598">
    <property type="entry name" value="bHLH_dom"/>
</dbReference>
<evidence type="ECO:0000256" key="4">
    <source>
        <dbReference type="ARBA" id="ARBA00023125"/>
    </source>
</evidence>
<reference evidence="9 10" key="1">
    <citation type="submission" date="2018-11" db="EMBL/GenBank/DDBJ databases">
        <authorList>
            <consortium name="Pathogen Informatics"/>
        </authorList>
    </citation>
    <scope>NUCLEOTIDE SEQUENCE [LARGE SCALE GENOMIC DNA]</scope>
    <source>
        <strain>Denwood</strain>
        <strain evidence="10">Zambia</strain>
    </source>
</reference>
<keyword evidence="10" id="KW-1185">Reference proteome</keyword>
<evidence type="ECO:0000256" key="6">
    <source>
        <dbReference type="ARBA" id="ARBA00023242"/>
    </source>
</evidence>
<dbReference type="InterPro" id="IPR036638">
    <property type="entry name" value="HLH_DNA-bd_sf"/>
</dbReference>
<feature type="compositionally biased region" description="Basic and acidic residues" evidence="7">
    <location>
        <begin position="279"/>
        <end position="298"/>
    </location>
</feature>
<dbReference type="GO" id="GO:0000978">
    <property type="term" value="F:RNA polymerase II cis-regulatory region sequence-specific DNA binding"/>
    <property type="evidence" value="ECO:0007669"/>
    <property type="project" value="TreeGrafter"/>
</dbReference>
<dbReference type="PROSITE" id="PS50888">
    <property type="entry name" value="BHLH"/>
    <property type="match status" value="1"/>
</dbReference>
<evidence type="ECO:0000256" key="1">
    <source>
        <dbReference type="ARBA" id="ARBA00004123"/>
    </source>
</evidence>
<dbReference type="GO" id="GO:0046983">
    <property type="term" value="F:protein dimerization activity"/>
    <property type="evidence" value="ECO:0007669"/>
    <property type="project" value="InterPro"/>
</dbReference>
<dbReference type="SUPFAM" id="SSF47459">
    <property type="entry name" value="HLH, helix-loop-helix DNA-binding domain"/>
    <property type="match status" value="1"/>
</dbReference>
<dbReference type="STRING" id="31246.A0A183P1Q2"/>
<dbReference type="PANTHER" id="PTHR45776:SF2">
    <property type="entry name" value="MIP04163P"/>
    <property type="match status" value="1"/>
</dbReference>
<dbReference type="Gene3D" id="4.10.280.10">
    <property type="entry name" value="Helix-loop-helix DNA-binding domain"/>
    <property type="match status" value="1"/>
</dbReference>
<accession>A0A183P1Q2</accession>
<evidence type="ECO:0000256" key="7">
    <source>
        <dbReference type="SAM" id="MobiDB-lite"/>
    </source>
</evidence>
<keyword evidence="3" id="KW-0805">Transcription regulation</keyword>
<evidence type="ECO:0000256" key="3">
    <source>
        <dbReference type="ARBA" id="ARBA00023015"/>
    </source>
</evidence>
<evidence type="ECO:0000313" key="9">
    <source>
        <dbReference type="EMBL" id="VDP43926.1"/>
    </source>
</evidence>
<dbReference type="AlphaFoldDB" id="A0A183P1Q2"/>
<keyword evidence="5" id="KW-0804">Transcription</keyword>
<comment type="similarity">
    <text evidence="2">Belongs to the MiT/TFE family.</text>
</comment>
<dbReference type="GO" id="GO:0005634">
    <property type="term" value="C:nucleus"/>
    <property type="evidence" value="ECO:0007669"/>
    <property type="project" value="UniProtKB-SubCell"/>
</dbReference>
<organism evidence="9 10">
    <name type="scientific">Schistosoma mattheei</name>
    <dbReference type="NCBI Taxonomy" id="31246"/>
    <lineage>
        <taxon>Eukaryota</taxon>
        <taxon>Metazoa</taxon>
        <taxon>Spiralia</taxon>
        <taxon>Lophotrochozoa</taxon>
        <taxon>Platyhelminthes</taxon>
        <taxon>Trematoda</taxon>
        <taxon>Digenea</taxon>
        <taxon>Strigeidida</taxon>
        <taxon>Schistosomatoidea</taxon>
        <taxon>Schistosomatidae</taxon>
        <taxon>Schistosoma</taxon>
    </lineage>
</organism>
<evidence type="ECO:0000256" key="5">
    <source>
        <dbReference type="ARBA" id="ARBA00023163"/>
    </source>
</evidence>
<dbReference type="SMART" id="SM00353">
    <property type="entry name" value="HLH"/>
    <property type="match status" value="1"/>
</dbReference>
<feature type="region of interest" description="Disordered" evidence="7">
    <location>
        <begin position="137"/>
        <end position="158"/>
    </location>
</feature>
<feature type="region of interest" description="Disordered" evidence="7">
    <location>
        <begin position="49"/>
        <end position="114"/>
    </location>
</feature>
<dbReference type="Pfam" id="PF00010">
    <property type="entry name" value="HLH"/>
    <property type="match status" value="1"/>
</dbReference>
<feature type="compositionally biased region" description="Polar residues" evidence="7">
    <location>
        <begin position="90"/>
        <end position="112"/>
    </location>
</feature>
<evidence type="ECO:0000256" key="8">
    <source>
        <dbReference type="SAM" id="Phobius"/>
    </source>
</evidence>
<keyword evidence="8" id="KW-1133">Transmembrane helix</keyword>
<feature type="region of interest" description="Disordered" evidence="7">
    <location>
        <begin position="200"/>
        <end position="298"/>
    </location>
</feature>
<comment type="subcellular location">
    <subcellularLocation>
        <location evidence="1">Nucleus</location>
    </subcellularLocation>
</comment>
<dbReference type="GO" id="GO:0000981">
    <property type="term" value="F:DNA-binding transcription factor activity, RNA polymerase II-specific"/>
    <property type="evidence" value="ECO:0007669"/>
    <property type="project" value="TreeGrafter"/>
</dbReference>
<feature type="transmembrane region" description="Helical" evidence="8">
    <location>
        <begin position="404"/>
        <end position="422"/>
    </location>
</feature>
<feature type="compositionally biased region" description="Polar residues" evidence="7">
    <location>
        <begin position="220"/>
        <end position="235"/>
    </location>
</feature>
<keyword evidence="8" id="KW-0812">Transmembrane</keyword>
<keyword evidence="4" id="KW-0238">DNA-binding</keyword>
<evidence type="ECO:0000313" key="10">
    <source>
        <dbReference type="Proteomes" id="UP000269396"/>
    </source>
</evidence>
<dbReference type="EMBL" id="UZAL01028823">
    <property type="protein sequence ID" value="VDP43926.1"/>
    <property type="molecule type" value="Genomic_DNA"/>
</dbReference>
<protein>
    <submittedName>
        <fullName evidence="9">Uncharacterized protein</fullName>
    </submittedName>
</protein>
<evidence type="ECO:0000256" key="2">
    <source>
        <dbReference type="ARBA" id="ARBA00008289"/>
    </source>
</evidence>